<evidence type="ECO:0008006" key="3">
    <source>
        <dbReference type="Google" id="ProtNLM"/>
    </source>
</evidence>
<evidence type="ECO:0000313" key="1">
    <source>
        <dbReference type="EMBL" id="KAF7368013.1"/>
    </source>
</evidence>
<keyword evidence="2" id="KW-1185">Reference proteome</keyword>
<dbReference type="Proteomes" id="UP000623467">
    <property type="component" value="Unassembled WGS sequence"/>
</dbReference>
<evidence type="ECO:0000313" key="2">
    <source>
        <dbReference type="Proteomes" id="UP000623467"/>
    </source>
</evidence>
<dbReference type="EMBL" id="JACAZH010000005">
    <property type="protein sequence ID" value="KAF7368013.1"/>
    <property type="molecule type" value="Genomic_DNA"/>
</dbReference>
<sequence length="297" mass="33579">MSSECILSEPRLPPELEHRIFKIAALARARCIPALMLVAKRVKAWLEPILYRVVFLKDSTLDYIDDLRDLGLPAFTPDALEKRSQNFCSHVRHLFIDDALVGETALESWLLACTGATNLYAWFDCNPEILLSINSLTNVRYLTIHVRSLCGTTVPFPLFLTITHLELFDFTADESMDRICRNIAFIPQLTHLSLNPPLDSRLSHAALCANMHLQCIVFLSSGISLDGSPLIDDDRFVCIDEVLPYELDWLHGALFGEDYWSVANAFLAARRAGTIERSRYRISNGSDDEYIEVVESD</sequence>
<comment type="caution">
    <text evidence="1">The sequence shown here is derived from an EMBL/GenBank/DDBJ whole genome shotgun (WGS) entry which is preliminary data.</text>
</comment>
<dbReference type="OrthoDB" id="3145912at2759"/>
<accession>A0A8H6YVT2</accession>
<organism evidence="1 2">
    <name type="scientific">Mycena sanguinolenta</name>
    <dbReference type="NCBI Taxonomy" id="230812"/>
    <lineage>
        <taxon>Eukaryota</taxon>
        <taxon>Fungi</taxon>
        <taxon>Dikarya</taxon>
        <taxon>Basidiomycota</taxon>
        <taxon>Agaricomycotina</taxon>
        <taxon>Agaricomycetes</taxon>
        <taxon>Agaricomycetidae</taxon>
        <taxon>Agaricales</taxon>
        <taxon>Marasmiineae</taxon>
        <taxon>Mycenaceae</taxon>
        <taxon>Mycena</taxon>
    </lineage>
</organism>
<dbReference type="AlphaFoldDB" id="A0A8H6YVT2"/>
<proteinExistence type="predicted"/>
<reference evidence="1" key="1">
    <citation type="submission" date="2020-05" db="EMBL/GenBank/DDBJ databases">
        <title>Mycena genomes resolve the evolution of fungal bioluminescence.</title>
        <authorList>
            <person name="Tsai I.J."/>
        </authorList>
    </citation>
    <scope>NUCLEOTIDE SEQUENCE</scope>
    <source>
        <strain evidence="1">160909Yilan</strain>
    </source>
</reference>
<gene>
    <name evidence="1" type="ORF">MSAN_00867100</name>
</gene>
<protein>
    <recommendedName>
        <fullName evidence="3">F-box domain-containing protein</fullName>
    </recommendedName>
</protein>
<name>A0A8H6YVT2_9AGAR</name>